<proteinExistence type="predicted"/>
<keyword evidence="2" id="KW-1185">Reference proteome</keyword>
<sequence>MFELGLTPLSFAGALTLFFALAIGHAFADFPLQGDYMATHKNRHFNSESKEPLPCCLWVHCMLAHCLIHAGFVWMLSGQVVLGLVELGIHFVLDCVKCEGWSSFNLDQCLHYACKAGYVIVLYQGWLA</sequence>
<gene>
    <name evidence="1" type="ORF">FEM03_17060</name>
</gene>
<dbReference type="EMBL" id="VAUV01000012">
    <property type="protein sequence ID" value="TLD69665.1"/>
    <property type="molecule type" value="Genomic_DNA"/>
</dbReference>
<reference evidence="1 2" key="1">
    <citation type="submission" date="2019-05" db="EMBL/GenBank/DDBJ databases">
        <title>Verrucobacter flavum gen. nov., sp. nov. a new member of the family Verrucomicrobiaceae.</title>
        <authorList>
            <person name="Szuroczki S."/>
            <person name="Abbaszade G."/>
            <person name="Szabo A."/>
            <person name="Felfoldi T."/>
            <person name="Schumann P."/>
            <person name="Boka K."/>
            <person name="Keki Z."/>
            <person name="Toumi M."/>
            <person name="Toth E."/>
        </authorList>
    </citation>
    <scope>NUCLEOTIDE SEQUENCE [LARGE SCALE GENOMIC DNA]</scope>
    <source>
        <strain evidence="1 2">MG-N-17</strain>
    </source>
</reference>
<organism evidence="1 2">
    <name type="scientific">Phragmitibacter flavus</name>
    <dbReference type="NCBI Taxonomy" id="2576071"/>
    <lineage>
        <taxon>Bacteria</taxon>
        <taxon>Pseudomonadati</taxon>
        <taxon>Verrucomicrobiota</taxon>
        <taxon>Verrucomicrobiia</taxon>
        <taxon>Verrucomicrobiales</taxon>
        <taxon>Verrucomicrobiaceae</taxon>
        <taxon>Phragmitibacter</taxon>
    </lineage>
</organism>
<comment type="caution">
    <text evidence="1">The sequence shown here is derived from an EMBL/GenBank/DDBJ whole genome shotgun (WGS) entry which is preliminary data.</text>
</comment>
<dbReference type="Proteomes" id="UP000306196">
    <property type="component" value="Unassembled WGS sequence"/>
</dbReference>
<evidence type="ECO:0000313" key="2">
    <source>
        <dbReference type="Proteomes" id="UP000306196"/>
    </source>
</evidence>
<dbReference type="InterPro" id="IPR021737">
    <property type="entry name" value="Phage_phiKZ_Orf197"/>
</dbReference>
<dbReference type="Pfam" id="PF11750">
    <property type="entry name" value="DUF3307"/>
    <property type="match status" value="1"/>
</dbReference>
<evidence type="ECO:0000313" key="1">
    <source>
        <dbReference type="EMBL" id="TLD69665.1"/>
    </source>
</evidence>
<accession>A0A5R8KCK9</accession>
<dbReference type="OrthoDB" id="558011at2"/>
<dbReference type="RefSeq" id="WP_138087494.1">
    <property type="nucleotide sequence ID" value="NZ_VAUV01000012.1"/>
</dbReference>
<protein>
    <submittedName>
        <fullName evidence="1">DUF3307 domain-containing protein</fullName>
    </submittedName>
</protein>
<name>A0A5R8KCK9_9BACT</name>
<dbReference type="AlphaFoldDB" id="A0A5R8KCK9"/>